<dbReference type="PATRIC" id="fig|1303.77.peg.1049"/>
<sequence>MTWLDIFEKMIHAIAQLAPTIGVVATGWFGMRASKAGHLNQEQFKELKGELSTIHAIGEDNKQNITEINNKLAVHDEAHLATMYLRLERDITTALKRGYTSVHESDIIHKMHSSYKKLGGNGRIDALFNKFVNLEIAEENTNATNQ</sequence>
<gene>
    <name evidence="1" type="ORF">SORDD14_00925</name>
</gene>
<reference evidence="1 2" key="1">
    <citation type="submission" date="2016-01" db="EMBL/GenBank/DDBJ databases">
        <title>Highly variable Streptococcus oralis are common among viridans streptococci isolated from primates.</title>
        <authorList>
            <person name="Denapaite D."/>
            <person name="Rieger M."/>
            <person name="Koendgen S."/>
            <person name="Brueckner R."/>
            <person name="Ochigava I."/>
            <person name="Kappeler P."/>
            <person name="Maetz-Rensing K."/>
            <person name="Leendertz F."/>
            <person name="Hakenbeck R."/>
        </authorList>
    </citation>
    <scope>NUCLEOTIDE SEQUENCE [LARGE SCALE GENOMIC DNA]</scope>
    <source>
        <strain evidence="1 2">DD14</strain>
    </source>
</reference>
<organism evidence="1 2">
    <name type="scientific">Streptococcus oralis</name>
    <dbReference type="NCBI Taxonomy" id="1303"/>
    <lineage>
        <taxon>Bacteria</taxon>
        <taxon>Bacillati</taxon>
        <taxon>Bacillota</taxon>
        <taxon>Bacilli</taxon>
        <taxon>Lactobacillales</taxon>
        <taxon>Streptococcaceae</taxon>
        <taxon>Streptococcus</taxon>
    </lineage>
</organism>
<evidence type="ECO:0000313" key="1">
    <source>
        <dbReference type="EMBL" id="KXT82129.1"/>
    </source>
</evidence>
<protein>
    <submittedName>
        <fullName evidence="1">Phage protein</fullName>
    </submittedName>
</protein>
<dbReference type="Proteomes" id="UP000070497">
    <property type="component" value="Unassembled WGS sequence"/>
</dbReference>
<dbReference type="EMBL" id="LQRI01000144">
    <property type="protein sequence ID" value="KXT82129.1"/>
    <property type="molecule type" value="Genomic_DNA"/>
</dbReference>
<dbReference type="AlphaFoldDB" id="A0A139P1F3"/>
<evidence type="ECO:0000313" key="2">
    <source>
        <dbReference type="Proteomes" id="UP000070497"/>
    </source>
</evidence>
<dbReference type="RefSeq" id="WP_061418840.1">
    <property type="nucleotide sequence ID" value="NZ_KQ969337.1"/>
</dbReference>
<accession>A0A139P1F3</accession>
<name>A0A139P1F3_STROR</name>
<proteinExistence type="predicted"/>
<comment type="caution">
    <text evidence="1">The sequence shown here is derived from an EMBL/GenBank/DDBJ whole genome shotgun (WGS) entry which is preliminary data.</text>
</comment>